<evidence type="ECO:0000313" key="1">
    <source>
        <dbReference type="EMBL" id="HIU45480.1"/>
    </source>
</evidence>
<dbReference type="EMBL" id="DVMV01000033">
    <property type="protein sequence ID" value="HIU45480.1"/>
    <property type="molecule type" value="Genomic_DNA"/>
</dbReference>
<reference evidence="1" key="2">
    <citation type="journal article" date="2021" name="PeerJ">
        <title>Extensive microbial diversity within the chicken gut microbiome revealed by metagenomics and culture.</title>
        <authorList>
            <person name="Gilroy R."/>
            <person name="Ravi A."/>
            <person name="Getino M."/>
            <person name="Pursley I."/>
            <person name="Horton D.L."/>
            <person name="Alikhan N.F."/>
            <person name="Baker D."/>
            <person name="Gharbi K."/>
            <person name="Hall N."/>
            <person name="Watson M."/>
            <person name="Adriaenssens E.M."/>
            <person name="Foster-Nyarko E."/>
            <person name="Jarju S."/>
            <person name="Secka A."/>
            <person name="Antonio M."/>
            <person name="Oren A."/>
            <person name="Chaudhuri R.R."/>
            <person name="La Ragione R."/>
            <person name="Hildebrand F."/>
            <person name="Pallen M.J."/>
        </authorList>
    </citation>
    <scope>NUCLEOTIDE SEQUENCE</scope>
    <source>
        <strain evidence="1">ChiGjej1B1-22543</strain>
    </source>
</reference>
<evidence type="ECO:0000313" key="2">
    <source>
        <dbReference type="Proteomes" id="UP000824070"/>
    </source>
</evidence>
<organism evidence="1 2">
    <name type="scientific">Candidatus Alloenteromonas pullicola</name>
    <dbReference type="NCBI Taxonomy" id="2840784"/>
    <lineage>
        <taxon>Bacteria</taxon>
        <taxon>Bacillati</taxon>
        <taxon>Bacillota</taxon>
        <taxon>Bacillota incertae sedis</taxon>
        <taxon>Candidatus Alloenteromonas</taxon>
    </lineage>
</organism>
<sequence>MNQVSEVITTLIHYNVSVRDTLEYCLKKETYDTKLFQEKKRAVLIEVDQHTPLKDIIDRSGENGQKLEKLIRDFYDEVYGDNSTILHLADDGLRVDHNQHLPIYRGVLPIHENINSMIRGIINDAHSKNIDVADAEKTWKAEDAMFRGVAYLTLTNDLIGLFNEYNKARQEAKGAESPSSKFIANDIQTIIQNINFVRGSARESNLVYKNMEDKIFALMEMITGRRDLPVGKKFPEVMRETIETIQLYIRDAEPAFRALYSPLIAALLEQVKKDREAKQQAEEKPAA</sequence>
<reference evidence="1" key="1">
    <citation type="submission" date="2020-10" db="EMBL/GenBank/DDBJ databases">
        <authorList>
            <person name="Gilroy R."/>
        </authorList>
    </citation>
    <scope>NUCLEOTIDE SEQUENCE</scope>
    <source>
        <strain evidence="1">ChiGjej1B1-22543</strain>
    </source>
</reference>
<name>A0A9D1LPB5_9FIRM</name>
<gene>
    <name evidence="1" type="ORF">IAC52_04200</name>
</gene>
<dbReference type="Proteomes" id="UP000824070">
    <property type="component" value="Unassembled WGS sequence"/>
</dbReference>
<protein>
    <submittedName>
        <fullName evidence="1">Uncharacterized protein</fullName>
    </submittedName>
</protein>
<proteinExistence type="predicted"/>
<dbReference type="AlphaFoldDB" id="A0A9D1LPB5"/>
<comment type="caution">
    <text evidence="1">The sequence shown here is derived from an EMBL/GenBank/DDBJ whole genome shotgun (WGS) entry which is preliminary data.</text>
</comment>
<accession>A0A9D1LPB5</accession>